<dbReference type="Pfam" id="PF00027">
    <property type="entry name" value="cNMP_binding"/>
    <property type="match status" value="1"/>
</dbReference>
<dbReference type="SUPFAM" id="SSF51206">
    <property type="entry name" value="cAMP-binding domain-like"/>
    <property type="match status" value="1"/>
</dbReference>
<dbReference type="InterPro" id="IPR018490">
    <property type="entry name" value="cNMP-bd_dom_sf"/>
</dbReference>
<proteinExistence type="predicted"/>
<dbReference type="InterPro" id="IPR014710">
    <property type="entry name" value="RmlC-like_jellyroll"/>
</dbReference>
<accession>A0A2U1UX82</accession>
<sequence length="136" mass="15156">MSQEPIMARSAQIPTTPRNRLLAALPPDSLARLWPKLERVEMPLRQVMHDVEVPIEHVYFPESGWCSMLSYTEDGDAMEVGLIGTEGVVGLAVVLADEFDDLEAMVQAPGDAFRLSAGALREAMDEDRDLRHLLLR</sequence>
<name>A0A2U1UX82_9PROT</name>
<dbReference type="InterPro" id="IPR000595">
    <property type="entry name" value="cNMP-bd_dom"/>
</dbReference>
<reference evidence="3" key="1">
    <citation type="submission" date="2017-10" db="EMBL/GenBank/DDBJ databases">
        <authorList>
            <person name="Toshchakov S.V."/>
            <person name="Goeva M.A."/>
        </authorList>
    </citation>
    <scope>NUCLEOTIDE SEQUENCE [LARGE SCALE GENOMIC DNA]</scope>
    <source>
        <strain evidence="3">JR1/69-1-13</strain>
    </source>
</reference>
<feature type="non-terminal residue" evidence="2">
    <location>
        <position position="136"/>
    </location>
</feature>
<organism evidence="2 3">
    <name type="scientific">Teichococcus aestuarii</name>
    <dbReference type="NCBI Taxonomy" id="568898"/>
    <lineage>
        <taxon>Bacteria</taxon>
        <taxon>Pseudomonadati</taxon>
        <taxon>Pseudomonadota</taxon>
        <taxon>Alphaproteobacteria</taxon>
        <taxon>Acetobacterales</taxon>
        <taxon>Roseomonadaceae</taxon>
        <taxon>Roseomonas</taxon>
    </lineage>
</organism>
<evidence type="ECO:0000313" key="2">
    <source>
        <dbReference type="EMBL" id="PWC26286.1"/>
    </source>
</evidence>
<dbReference type="CDD" id="cd00038">
    <property type="entry name" value="CAP_ED"/>
    <property type="match status" value="1"/>
</dbReference>
<protein>
    <submittedName>
        <fullName evidence="2">Crp/Fnr family transcriptional regulator</fullName>
    </submittedName>
</protein>
<evidence type="ECO:0000259" key="1">
    <source>
        <dbReference type="Pfam" id="PF00027"/>
    </source>
</evidence>
<gene>
    <name evidence="2" type="ORF">CR165_24125</name>
</gene>
<dbReference type="Proteomes" id="UP000245048">
    <property type="component" value="Unassembled WGS sequence"/>
</dbReference>
<evidence type="ECO:0000313" key="3">
    <source>
        <dbReference type="Proteomes" id="UP000245048"/>
    </source>
</evidence>
<dbReference type="AlphaFoldDB" id="A0A2U1UX82"/>
<comment type="caution">
    <text evidence="2">The sequence shown here is derived from an EMBL/GenBank/DDBJ whole genome shotgun (WGS) entry which is preliminary data.</text>
</comment>
<keyword evidence="3" id="KW-1185">Reference proteome</keyword>
<feature type="domain" description="Cyclic nucleotide-binding" evidence="1">
    <location>
        <begin position="54"/>
        <end position="127"/>
    </location>
</feature>
<dbReference type="Gene3D" id="2.60.120.10">
    <property type="entry name" value="Jelly Rolls"/>
    <property type="match status" value="1"/>
</dbReference>
<dbReference type="EMBL" id="PDOA01000084">
    <property type="protein sequence ID" value="PWC26286.1"/>
    <property type="molecule type" value="Genomic_DNA"/>
</dbReference>